<dbReference type="GO" id="GO:0030170">
    <property type="term" value="F:pyridoxal phosphate binding"/>
    <property type="evidence" value="ECO:0007669"/>
    <property type="project" value="InterPro"/>
</dbReference>
<dbReference type="InterPro" id="IPR015421">
    <property type="entry name" value="PyrdxlP-dep_Trfase_major"/>
</dbReference>
<accession>A0A1I4BP03</accession>
<comment type="cofactor">
    <cofactor evidence="1 6">
        <name>pyridoxal 5'-phosphate</name>
        <dbReference type="ChEBI" id="CHEBI:597326"/>
    </cofactor>
</comment>
<dbReference type="CDD" id="cd00614">
    <property type="entry name" value="CGS_like"/>
    <property type="match status" value="1"/>
</dbReference>
<evidence type="ECO:0000313" key="8">
    <source>
        <dbReference type="Proteomes" id="UP000198924"/>
    </source>
</evidence>
<dbReference type="FunFam" id="3.40.640.10:FF:000035">
    <property type="entry name" value="O-succinylhomoserine sulfhydrylase"/>
    <property type="match status" value="1"/>
</dbReference>
<dbReference type="Proteomes" id="UP000198924">
    <property type="component" value="Unassembled WGS sequence"/>
</dbReference>
<protein>
    <submittedName>
        <fullName evidence="7">O-acetylhomoserine (Thiol)-lyase</fullName>
    </submittedName>
</protein>
<dbReference type="SUPFAM" id="SSF53383">
    <property type="entry name" value="PLP-dependent transferases"/>
    <property type="match status" value="1"/>
</dbReference>
<keyword evidence="8" id="KW-1185">Reference proteome</keyword>
<sequence length="423" mass="46064">MRLESLALHHGYESEPTTKSAAVPIYQTSSYTFDNTQHGADLFDLKVPGNIYSRIMNPTNAVLEKRLAEMEGGIAGLAVASGMSAITYAIQAIAQAGDNIVSSTQLYGGSYNLFAHTFPRQGITVRMASFDDYDKIESLIDDKTKALFCESIGNPAGNIVDIQRWAEIAHRHGVPLIVDNTVATPYLCRVFDHGADIVVHSLTKYIGGHGTTIGGMIVDSGRFDWVANKDRFPMLNEPDPSYHGVVYTEALGPAAYIGRCRVIPLRNTGSALSPHSAFLLMQGLETLGLRMERHCENALKVANYLQQHPKVEWVNYAALENSPYHEVCQKITKGQASGILSFGITGGKEAGARFIDALQMILRLVNIGDAKSLACHPATTTHRQLSPEELATAGVSEDLVRISVGIEHIDDIIDDIAQELEKA</sequence>
<keyword evidence="4 5" id="KW-0663">Pyridoxal phosphate</keyword>
<dbReference type="STRING" id="45496.SAMN04488079_12034"/>
<dbReference type="PANTHER" id="PTHR43797">
    <property type="entry name" value="HOMOCYSTEINE/CYSTEINE SYNTHASE"/>
    <property type="match status" value="1"/>
</dbReference>
<dbReference type="GO" id="GO:0003961">
    <property type="term" value="F:O-acetylhomoserine aminocarboxypropyltransferase activity"/>
    <property type="evidence" value="ECO:0007669"/>
    <property type="project" value="TreeGrafter"/>
</dbReference>
<proteinExistence type="inferred from homology"/>
<dbReference type="OrthoDB" id="9805807at2"/>
<dbReference type="GO" id="GO:0006535">
    <property type="term" value="P:cysteine biosynthetic process from serine"/>
    <property type="evidence" value="ECO:0007669"/>
    <property type="project" value="TreeGrafter"/>
</dbReference>
<organism evidence="7 8">
    <name type="scientific">Methylophaga sulfidovorans</name>
    <dbReference type="NCBI Taxonomy" id="45496"/>
    <lineage>
        <taxon>Bacteria</taxon>
        <taxon>Pseudomonadati</taxon>
        <taxon>Pseudomonadota</taxon>
        <taxon>Gammaproteobacteria</taxon>
        <taxon>Thiotrichales</taxon>
        <taxon>Piscirickettsiaceae</taxon>
        <taxon>Methylophaga</taxon>
    </lineage>
</organism>
<evidence type="ECO:0000256" key="2">
    <source>
        <dbReference type="ARBA" id="ARBA00009077"/>
    </source>
</evidence>
<dbReference type="RefSeq" id="WP_091715790.1">
    <property type="nucleotide sequence ID" value="NZ_FOSH01000020.1"/>
</dbReference>
<dbReference type="InterPro" id="IPR015424">
    <property type="entry name" value="PyrdxlP-dep_Trfase"/>
</dbReference>
<dbReference type="GO" id="GO:0004124">
    <property type="term" value="F:cysteine synthase activity"/>
    <property type="evidence" value="ECO:0007669"/>
    <property type="project" value="TreeGrafter"/>
</dbReference>
<dbReference type="Gene3D" id="3.40.640.10">
    <property type="entry name" value="Type I PLP-dependent aspartate aminotransferase-like (Major domain)"/>
    <property type="match status" value="1"/>
</dbReference>
<dbReference type="InterPro" id="IPR000277">
    <property type="entry name" value="Cys/Met-Metab_PyrdxlP-dep_enz"/>
</dbReference>
<dbReference type="Gene3D" id="3.90.1150.10">
    <property type="entry name" value="Aspartate Aminotransferase, domain 1"/>
    <property type="match status" value="1"/>
</dbReference>
<dbReference type="PROSITE" id="PS00868">
    <property type="entry name" value="CYS_MET_METAB_PP"/>
    <property type="match status" value="1"/>
</dbReference>
<dbReference type="GO" id="GO:0071269">
    <property type="term" value="P:L-homocysteine biosynthetic process"/>
    <property type="evidence" value="ECO:0007669"/>
    <property type="project" value="TreeGrafter"/>
</dbReference>
<evidence type="ECO:0000256" key="3">
    <source>
        <dbReference type="ARBA" id="ARBA00022679"/>
    </source>
</evidence>
<dbReference type="Pfam" id="PF01053">
    <property type="entry name" value="Cys_Met_Meta_PP"/>
    <property type="match status" value="1"/>
</dbReference>
<gene>
    <name evidence="7" type="ORF">SAMN04488079_12034</name>
</gene>
<dbReference type="GO" id="GO:0019346">
    <property type="term" value="P:transsulfuration"/>
    <property type="evidence" value="ECO:0007669"/>
    <property type="project" value="InterPro"/>
</dbReference>
<dbReference type="PANTHER" id="PTHR43797:SF2">
    <property type="entry name" value="HOMOCYSTEINE_CYSTEINE SYNTHASE"/>
    <property type="match status" value="1"/>
</dbReference>
<feature type="modified residue" description="N6-(pyridoxal phosphate)lysine" evidence="5">
    <location>
        <position position="204"/>
    </location>
</feature>
<dbReference type="InterPro" id="IPR054542">
    <property type="entry name" value="Cys_met_metab_PP"/>
</dbReference>
<dbReference type="InterPro" id="IPR015422">
    <property type="entry name" value="PyrdxlP-dep_Trfase_small"/>
</dbReference>
<keyword evidence="7" id="KW-0456">Lyase</keyword>
<keyword evidence="3" id="KW-0808">Transferase</keyword>
<dbReference type="PIRSF" id="PIRSF001434">
    <property type="entry name" value="CGS"/>
    <property type="match status" value="1"/>
</dbReference>
<evidence type="ECO:0000256" key="4">
    <source>
        <dbReference type="ARBA" id="ARBA00022898"/>
    </source>
</evidence>
<comment type="similarity">
    <text evidence="2 6">Belongs to the trans-sulfuration enzymes family.</text>
</comment>
<dbReference type="GO" id="GO:0016829">
    <property type="term" value="F:lyase activity"/>
    <property type="evidence" value="ECO:0007669"/>
    <property type="project" value="UniProtKB-KW"/>
</dbReference>
<evidence type="ECO:0000256" key="6">
    <source>
        <dbReference type="RuleBase" id="RU362118"/>
    </source>
</evidence>
<reference evidence="8" key="1">
    <citation type="submission" date="2016-10" db="EMBL/GenBank/DDBJ databases">
        <authorList>
            <person name="Varghese N."/>
            <person name="Submissions S."/>
        </authorList>
    </citation>
    <scope>NUCLEOTIDE SEQUENCE [LARGE SCALE GENOMIC DNA]</scope>
    <source>
        <strain evidence="8">DSM 11578</strain>
    </source>
</reference>
<evidence type="ECO:0000256" key="5">
    <source>
        <dbReference type="PIRSR" id="PIRSR001434-2"/>
    </source>
</evidence>
<dbReference type="InterPro" id="IPR006235">
    <property type="entry name" value="OAc-hSer/O-AcSer_sulfhydrylase"/>
</dbReference>
<dbReference type="NCBIfam" id="TIGR01326">
    <property type="entry name" value="OAH_OAS_sulfhy"/>
    <property type="match status" value="1"/>
</dbReference>
<dbReference type="EMBL" id="FOSH01000020">
    <property type="protein sequence ID" value="SFK70528.1"/>
    <property type="molecule type" value="Genomic_DNA"/>
</dbReference>
<dbReference type="AlphaFoldDB" id="A0A1I4BP03"/>
<dbReference type="GO" id="GO:0005737">
    <property type="term" value="C:cytoplasm"/>
    <property type="evidence" value="ECO:0007669"/>
    <property type="project" value="TreeGrafter"/>
</dbReference>
<evidence type="ECO:0000313" key="7">
    <source>
        <dbReference type="EMBL" id="SFK70528.1"/>
    </source>
</evidence>
<name>A0A1I4BP03_9GAMM</name>
<evidence type="ECO:0000256" key="1">
    <source>
        <dbReference type="ARBA" id="ARBA00001933"/>
    </source>
</evidence>